<accession>A0AAE1QWY4</accession>
<feature type="compositionally biased region" description="Basic and acidic residues" evidence="1">
    <location>
        <begin position="7"/>
        <end position="17"/>
    </location>
</feature>
<sequence length="82" mass="9215">MNVVGPKEQHRQEKDCVNPHPAQTQVSSASGNPKPVSEQVESSSIQAMSDHFYANQEAVAPLLFLMFKFLRQVFIEIMPEKS</sequence>
<feature type="region of interest" description="Disordered" evidence="1">
    <location>
        <begin position="1"/>
        <end position="43"/>
    </location>
</feature>
<organism evidence="2 3">
    <name type="scientific">Anisodus tanguticus</name>
    <dbReference type="NCBI Taxonomy" id="243964"/>
    <lineage>
        <taxon>Eukaryota</taxon>
        <taxon>Viridiplantae</taxon>
        <taxon>Streptophyta</taxon>
        <taxon>Embryophyta</taxon>
        <taxon>Tracheophyta</taxon>
        <taxon>Spermatophyta</taxon>
        <taxon>Magnoliopsida</taxon>
        <taxon>eudicotyledons</taxon>
        <taxon>Gunneridae</taxon>
        <taxon>Pentapetalae</taxon>
        <taxon>asterids</taxon>
        <taxon>lamiids</taxon>
        <taxon>Solanales</taxon>
        <taxon>Solanaceae</taxon>
        <taxon>Solanoideae</taxon>
        <taxon>Hyoscyameae</taxon>
        <taxon>Anisodus</taxon>
    </lineage>
</organism>
<proteinExistence type="predicted"/>
<dbReference type="AlphaFoldDB" id="A0AAE1QWY4"/>
<keyword evidence="3" id="KW-1185">Reference proteome</keyword>
<reference evidence="2" key="1">
    <citation type="submission" date="2023-12" db="EMBL/GenBank/DDBJ databases">
        <title>Genome assembly of Anisodus tanguticus.</title>
        <authorList>
            <person name="Wang Y.-J."/>
        </authorList>
    </citation>
    <scope>NUCLEOTIDE SEQUENCE</scope>
    <source>
        <strain evidence="2">KB-2021</strain>
        <tissue evidence="2">Leaf</tissue>
    </source>
</reference>
<evidence type="ECO:0000313" key="3">
    <source>
        <dbReference type="Proteomes" id="UP001291623"/>
    </source>
</evidence>
<gene>
    <name evidence="2" type="ORF">RND71_039599</name>
</gene>
<feature type="compositionally biased region" description="Polar residues" evidence="1">
    <location>
        <begin position="21"/>
        <end position="31"/>
    </location>
</feature>
<name>A0AAE1QWY4_9SOLA</name>
<comment type="caution">
    <text evidence="2">The sequence shown here is derived from an EMBL/GenBank/DDBJ whole genome shotgun (WGS) entry which is preliminary data.</text>
</comment>
<evidence type="ECO:0000313" key="2">
    <source>
        <dbReference type="EMBL" id="KAK4341098.1"/>
    </source>
</evidence>
<evidence type="ECO:0000256" key="1">
    <source>
        <dbReference type="SAM" id="MobiDB-lite"/>
    </source>
</evidence>
<protein>
    <submittedName>
        <fullName evidence="2">Uncharacterized protein</fullName>
    </submittedName>
</protein>
<dbReference type="EMBL" id="JAVYJV010000022">
    <property type="protein sequence ID" value="KAK4341098.1"/>
    <property type="molecule type" value="Genomic_DNA"/>
</dbReference>
<dbReference type="Proteomes" id="UP001291623">
    <property type="component" value="Unassembled WGS sequence"/>
</dbReference>